<keyword evidence="3 5" id="KW-0238">DNA-binding</keyword>
<dbReference type="GO" id="GO:0003677">
    <property type="term" value="F:DNA binding"/>
    <property type="evidence" value="ECO:0007669"/>
    <property type="project" value="UniProtKB-UniRule"/>
</dbReference>
<dbReference type="OrthoDB" id="3543649at2"/>
<dbReference type="Gene3D" id="1.10.10.10">
    <property type="entry name" value="Winged helix-like DNA-binding domain superfamily/Winged helix DNA-binding domain"/>
    <property type="match status" value="1"/>
</dbReference>
<evidence type="ECO:0000313" key="7">
    <source>
        <dbReference type="EMBL" id="SNT39820.1"/>
    </source>
</evidence>
<dbReference type="GO" id="GO:0006355">
    <property type="term" value="P:regulation of DNA-templated transcription"/>
    <property type="evidence" value="ECO:0007669"/>
    <property type="project" value="InterPro"/>
</dbReference>
<dbReference type="SMART" id="SM00862">
    <property type="entry name" value="Trans_reg_C"/>
    <property type="match status" value="1"/>
</dbReference>
<dbReference type="InterPro" id="IPR005158">
    <property type="entry name" value="BTAD"/>
</dbReference>
<evidence type="ECO:0000256" key="1">
    <source>
        <dbReference type="ARBA" id="ARBA00005820"/>
    </source>
</evidence>
<dbReference type="EMBL" id="FZOW01000017">
    <property type="protein sequence ID" value="SNT39820.1"/>
    <property type="molecule type" value="Genomic_DNA"/>
</dbReference>
<dbReference type="InterPro" id="IPR011990">
    <property type="entry name" value="TPR-like_helical_dom_sf"/>
</dbReference>
<feature type="DNA-binding region" description="OmpR/PhoB-type" evidence="5">
    <location>
        <begin position="1"/>
        <end position="100"/>
    </location>
</feature>
<dbReference type="InterPro" id="IPR036388">
    <property type="entry name" value="WH-like_DNA-bd_sf"/>
</dbReference>
<dbReference type="AlphaFoldDB" id="A0A239MBF2"/>
<dbReference type="SMART" id="SM01043">
    <property type="entry name" value="BTAD"/>
    <property type="match status" value="1"/>
</dbReference>
<sequence>MNFHILGPLSVSDPERANCAPRAPKQRQLLALFLAHANLVVTVDRCIDELWVDRPPASAQSTLHTYVMQIRKLLCTSGLAETPDGRSRLVTTERGYIFQTSAGELDLVSMRAAAERASLAEERHDLHTAAKEAATALAYWHGESLADVKCGPELRVFLSGVEEEQTALSELYFDASIAIGDSRKILSALRLATHRHPLNETFHIQLMTALRDQGRPVQALEAYSSLRRLLNTELGLDPTIKAQRLQRDILASTQTHMEHITRPSAATRPVRSA</sequence>
<dbReference type="InterPro" id="IPR051677">
    <property type="entry name" value="AfsR-DnrI-RedD_regulator"/>
</dbReference>
<evidence type="ECO:0000256" key="4">
    <source>
        <dbReference type="ARBA" id="ARBA00023163"/>
    </source>
</evidence>
<dbReference type="Pfam" id="PF00486">
    <property type="entry name" value="Trans_reg_C"/>
    <property type="match status" value="1"/>
</dbReference>
<evidence type="ECO:0000256" key="3">
    <source>
        <dbReference type="ARBA" id="ARBA00023125"/>
    </source>
</evidence>
<feature type="domain" description="OmpR/PhoB-type" evidence="6">
    <location>
        <begin position="1"/>
        <end position="100"/>
    </location>
</feature>
<dbReference type="Gene3D" id="1.25.40.10">
    <property type="entry name" value="Tetratricopeptide repeat domain"/>
    <property type="match status" value="1"/>
</dbReference>
<dbReference type="SUPFAM" id="SSF48452">
    <property type="entry name" value="TPR-like"/>
    <property type="match status" value="1"/>
</dbReference>
<gene>
    <name evidence="7" type="ORF">SAMN05421642_11720</name>
</gene>
<dbReference type="Proteomes" id="UP000198327">
    <property type="component" value="Unassembled WGS sequence"/>
</dbReference>
<dbReference type="Pfam" id="PF03704">
    <property type="entry name" value="BTAD"/>
    <property type="match status" value="1"/>
</dbReference>
<keyword evidence="4" id="KW-0804">Transcription</keyword>
<comment type="similarity">
    <text evidence="1">Belongs to the AfsR/DnrI/RedD regulatory family.</text>
</comment>
<dbReference type="CDD" id="cd15831">
    <property type="entry name" value="BTAD"/>
    <property type="match status" value="1"/>
</dbReference>
<evidence type="ECO:0000313" key="8">
    <source>
        <dbReference type="Proteomes" id="UP000198327"/>
    </source>
</evidence>
<dbReference type="InterPro" id="IPR001867">
    <property type="entry name" value="OmpR/PhoB-type_DNA-bd"/>
</dbReference>
<evidence type="ECO:0000256" key="2">
    <source>
        <dbReference type="ARBA" id="ARBA00023015"/>
    </source>
</evidence>
<dbReference type="PANTHER" id="PTHR35807:SF1">
    <property type="entry name" value="TRANSCRIPTIONAL REGULATOR REDD"/>
    <property type="match status" value="1"/>
</dbReference>
<dbReference type="PANTHER" id="PTHR35807">
    <property type="entry name" value="TRANSCRIPTIONAL REGULATOR REDD-RELATED"/>
    <property type="match status" value="1"/>
</dbReference>
<dbReference type="SUPFAM" id="SSF46894">
    <property type="entry name" value="C-terminal effector domain of the bipartite response regulators"/>
    <property type="match status" value="1"/>
</dbReference>
<organism evidence="7 8">
    <name type="scientific">Rhodococcoides kyotonense</name>
    <dbReference type="NCBI Taxonomy" id="398843"/>
    <lineage>
        <taxon>Bacteria</taxon>
        <taxon>Bacillati</taxon>
        <taxon>Actinomycetota</taxon>
        <taxon>Actinomycetes</taxon>
        <taxon>Mycobacteriales</taxon>
        <taxon>Nocardiaceae</taxon>
        <taxon>Rhodococcoides</taxon>
    </lineage>
</organism>
<evidence type="ECO:0000256" key="5">
    <source>
        <dbReference type="PROSITE-ProRule" id="PRU01091"/>
    </source>
</evidence>
<reference evidence="8" key="1">
    <citation type="submission" date="2017-06" db="EMBL/GenBank/DDBJ databases">
        <authorList>
            <person name="Varghese N."/>
            <person name="Submissions S."/>
        </authorList>
    </citation>
    <scope>NUCLEOTIDE SEQUENCE [LARGE SCALE GENOMIC DNA]</scope>
    <source>
        <strain evidence="8">JCM 23211</strain>
    </source>
</reference>
<evidence type="ECO:0000259" key="6">
    <source>
        <dbReference type="PROSITE" id="PS51755"/>
    </source>
</evidence>
<keyword evidence="2" id="KW-0805">Transcription regulation</keyword>
<protein>
    <submittedName>
        <fullName evidence="7">DNA-binding transcriptional activator of the SARP family</fullName>
    </submittedName>
</protein>
<dbReference type="GO" id="GO:0000160">
    <property type="term" value="P:phosphorelay signal transduction system"/>
    <property type="evidence" value="ECO:0007669"/>
    <property type="project" value="InterPro"/>
</dbReference>
<keyword evidence="8" id="KW-1185">Reference proteome</keyword>
<proteinExistence type="inferred from homology"/>
<name>A0A239MBF2_9NOCA</name>
<accession>A0A239MBF2</accession>
<dbReference type="PROSITE" id="PS51755">
    <property type="entry name" value="OMPR_PHOB"/>
    <property type="match status" value="1"/>
</dbReference>
<dbReference type="InterPro" id="IPR016032">
    <property type="entry name" value="Sig_transdc_resp-reg_C-effctor"/>
</dbReference>
<dbReference type="RefSeq" id="WP_089250784.1">
    <property type="nucleotide sequence ID" value="NZ_FZOW01000017.1"/>
</dbReference>